<dbReference type="AlphaFoldDB" id="A0A852YDN1"/>
<evidence type="ECO:0000313" key="4">
    <source>
        <dbReference type="EMBL" id="NYG99902.1"/>
    </source>
</evidence>
<dbReference type="InterPro" id="IPR039298">
    <property type="entry name" value="ACOT13"/>
</dbReference>
<dbReference type="NCBIfam" id="TIGR00369">
    <property type="entry name" value="unchar_dom_1"/>
    <property type="match status" value="1"/>
</dbReference>
<name>A0A852YDN1_9MICO</name>
<dbReference type="InterPro" id="IPR029069">
    <property type="entry name" value="HotDog_dom_sf"/>
</dbReference>
<reference evidence="4 5" key="1">
    <citation type="submission" date="2020-07" db="EMBL/GenBank/DDBJ databases">
        <title>Sequencing the genomes of 1000 actinobacteria strains.</title>
        <authorList>
            <person name="Klenk H.-P."/>
        </authorList>
    </citation>
    <scope>NUCLEOTIDE SEQUENCE [LARGE SCALE GENOMIC DNA]</scope>
    <source>
        <strain evidence="4 5">DSM 23141</strain>
    </source>
</reference>
<accession>A0A852YDN1</accession>
<evidence type="ECO:0000256" key="2">
    <source>
        <dbReference type="ARBA" id="ARBA00022801"/>
    </source>
</evidence>
<sequence>MSDDALHSTTVRWTDPAETAAEIGRLSGLEYLRRLRDGTLPAPPMGALIDADFAEVEPGRVIVRATPGEQHLNPLGTVHGGFVCTLLDTVAGCAAHSVLEAGVGYTSIELKVSYLRAVAPDGRPITATGTVTKAGSRVVFVDAVAVDAEGRPVATASSSLLVLR</sequence>
<dbReference type="RefSeq" id="WP_179568389.1">
    <property type="nucleotide sequence ID" value="NZ_JACBZY010000001.1"/>
</dbReference>
<proteinExistence type="inferred from homology"/>
<protein>
    <submittedName>
        <fullName evidence="4">Uncharacterized protein (TIGR00369 family)</fullName>
    </submittedName>
</protein>
<feature type="domain" description="Thioesterase" evidence="3">
    <location>
        <begin position="76"/>
        <end position="153"/>
    </location>
</feature>
<dbReference type="CDD" id="cd03443">
    <property type="entry name" value="PaaI_thioesterase"/>
    <property type="match status" value="1"/>
</dbReference>
<comment type="caution">
    <text evidence="4">The sequence shown here is derived from an EMBL/GenBank/DDBJ whole genome shotgun (WGS) entry which is preliminary data.</text>
</comment>
<dbReference type="PANTHER" id="PTHR21660:SF1">
    <property type="entry name" value="ACYL-COENZYME A THIOESTERASE 13"/>
    <property type="match status" value="1"/>
</dbReference>
<comment type="similarity">
    <text evidence="1">Belongs to the thioesterase PaaI family.</text>
</comment>
<dbReference type="Pfam" id="PF03061">
    <property type="entry name" value="4HBT"/>
    <property type="match status" value="1"/>
</dbReference>
<dbReference type="PANTHER" id="PTHR21660">
    <property type="entry name" value="THIOESTERASE SUPERFAMILY MEMBER-RELATED"/>
    <property type="match status" value="1"/>
</dbReference>
<dbReference type="GO" id="GO:0047617">
    <property type="term" value="F:fatty acyl-CoA hydrolase activity"/>
    <property type="evidence" value="ECO:0007669"/>
    <property type="project" value="InterPro"/>
</dbReference>
<gene>
    <name evidence="4" type="ORF">BJ979_002528</name>
</gene>
<evidence type="ECO:0000256" key="1">
    <source>
        <dbReference type="ARBA" id="ARBA00008324"/>
    </source>
</evidence>
<dbReference type="InterPro" id="IPR006683">
    <property type="entry name" value="Thioestr_dom"/>
</dbReference>
<dbReference type="EMBL" id="JACBZY010000001">
    <property type="protein sequence ID" value="NYG99902.1"/>
    <property type="molecule type" value="Genomic_DNA"/>
</dbReference>
<evidence type="ECO:0000313" key="5">
    <source>
        <dbReference type="Proteomes" id="UP000553888"/>
    </source>
</evidence>
<evidence type="ECO:0000259" key="3">
    <source>
        <dbReference type="Pfam" id="PF03061"/>
    </source>
</evidence>
<dbReference type="Gene3D" id="3.10.129.10">
    <property type="entry name" value="Hotdog Thioesterase"/>
    <property type="match status" value="1"/>
</dbReference>
<organism evidence="4 5">
    <name type="scientific">Schumannella luteola</name>
    <dbReference type="NCBI Taxonomy" id="472059"/>
    <lineage>
        <taxon>Bacteria</taxon>
        <taxon>Bacillati</taxon>
        <taxon>Actinomycetota</taxon>
        <taxon>Actinomycetes</taxon>
        <taxon>Micrococcales</taxon>
        <taxon>Microbacteriaceae</taxon>
        <taxon>Schumannella</taxon>
    </lineage>
</organism>
<dbReference type="InterPro" id="IPR003736">
    <property type="entry name" value="PAAI_dom"/>
</dbReference>
<keyword evidence="2" id="KW-0378">Hydrolase</keyword>
<dbReference type="Proteomes" id="UP000553888">
    <property type="component" value="Unassembled WGS sequence"/>
</dbReference>
<dbReference type="SUPFAM" id="SSF54637">
    <property type="entry name" value="Thioesterase/thiol ester dehydrase-isomerase"/>
    <property type="match status" value="1"/>
</dbReference>
<keyword evidence="5" id="KW-1185">Reference proteome</keyword>